<name>A0A9W6X3E5_9STRA</name>
<dbReference type="EMBL" id="BSXT01000496">
    <property type="protein sequence ID" value="GMF28747.1"/>
    <property type="molecule type" value="Genomic_DNA"/>
</dbReference>
<comment type="caution">
    <text evidence="2">The sequence shown here is derived from an EMBL/GenBank/DDBJ whole genome shotgun (WGS) entry which is preliminary data.</text>
</comment>
<evidence type="ECO:0000313" key="2">
    <source>
        <dbReference type="EMBL" id="GMF28747.1"/>
    </source>
</evidence>
<dbReference type="AlphaFoldDB" id="A0A9W6X3E5"/>
<protein>
    <submittedName>
        <fullName evidence="2">Unnamed protein product</fullName>
    </submittedName>
</protein>
<reference evidence="2" key="1">
    <citation type="submission" date="2023-04" db="EMBL/GenBank/DDBJ databases">
        <title>Phytophthora fragariaefolia NBRC 109709.</title>
        <authorList>
            <person name="Ichikawa N."/>
            <person name="Sato H."/>
            <person name="Tonouchi N."/>
        </authorList>
    </citation>
    <scope>NUCLEOTIDE SEQUENCE</scope>
    <source>
        <strain evidence="2">NBRC 109709</strain>
    </source>
</reference>
<feature type="compositionally biased region" description="Basic residues" evidence="1">
    <location>
        <begin position="1"/>
        <end position="11"/>
    </location>
</feature>
<accession>A0A9W6X3E5</accession>
<organism evidence="2 3">
    <name type="scientific">Phytophthora fragariaefolia</name>
    <dbReference type="NCBI Taxonomy" id="1490495"/>
    <lineage>
        <taxon>Eukaryota</taxon>
        <taxon>Sar</taxon>
        <taxon>Stramenopiles</taxon>
        <taxon>Oomycota</taxon>
        <taxon>Peronosporomycetes</taxon>
        <taxon>Peronosporales</taxon>
        <taxon>Peronosporaceae</taxon>
        <taxon>Phytophthora</taxon>
    </lineage>
</organism>
<gene>
    <name evidence="2" type="ORF">Pfra01_000601500</name>
</gene>
<feature type="region of interest" description="Disordered" evidence="1">
    <location>
        <begin position="1"/>
        <end position="27"/>
    </location>
</feature>
<evidence type="ECO:0000313" key="3">
    <source>
        <dbReference type="Proteomes" id="UP001165121"/>
    </source>
</evidence>
<dbReference type="Proteomes" id="UP001165121">
    <property type="component" value="Unassembled WGS sequence"/>
</dbReference>
<proteinExistence type="predicted"/>
<evidence type="ECO:0000256" key="1">
    <source>
        <dbReference type="SAM" id="MobiDB-lite"/>
    </source>
</evidence>
<sequence length="92" mass="9939">MNKRRFVRPNHVHAAEDSDDTPSDHDTVIMDTAPAAGPAPDAAIEGAENRYRFDYAITPPQARPAFSEASTIRFASIEEVTEAQVSQIAGGL</sequence>
<keyword evidence="3" id="KW-1185">Reference proteome</keyword>